<organism evidence="2 3">
    <name type="scientific">Azospirillum rugosum</name>
    <dbReference type="NCBI Taxonomy" id="416170"/>
    <lineage>
        <taxon>Bacteria</taxon>
        <taxon>Pseudomonadati</taxon>
        <taxon>Pseudomonadota</taxon>
        <taxon>Alphaproteobacteria</taxon>
        <taxon>Rhodospirillales</taxon>
        <taxon>Azospirillaceae</taxon>
        <taxon>Azospirillum</taxon>
    </lineage>
</organism>
<dbReference type="RefSeq" id="WP_209766853.1">
    <property type="nucleotide sequence ID" value="NZ_JAGINP010000009.1"/>
</dbReference>
<name>A0ABS4SKA1_9PROT</name>
<dbReference type="InterPro" id="IPR000182">
    <property type="entry name" value="GNAT_dom"/>
</dbReference>
<dbReference type="EMBL" id="JAGINP010000009">
    <property type="protein sequence ID" value="MBP2292986.1"/>
    <property type="molecule type" value="Genomic_DNA"/>
</dbReference>
<dbReference type="SUPFAM" id="SSF55729">
    <property type="entry name" value="Acyl-CoA N-acyltransferases (Nat)"/>
    <property type="match status" value="1"/>
</dbReference>
<gene>
    <name evidence="2" type="ORF">J2851_002768</name>
</gene>
<feature type="domain" description="N-acetyltransferase" evidence="1">
    <location>
        <begin position="7"/>
        <end position="169"/>
    </location>
</feature>
<protein>
    <submittedName>
        <fullName evidence="2">RimJ/RimL family protein N-acetyltransferase</fullName>
    </submittedName>
</protein>
<reference evidence="2 3" key="1">
    <citation type="submission" date="2021-03" db="EMBL/GenBank/DDBJ databases">
        <title>Genomic Encyclopedia of Type Strains, Phase III (KMG-III): the genomes of soil and plant-associated and newly described type strains.</title>
        <authorList>
            <person name="Whitman W."/>
        </authorList>
    </citation>
    <scope>NUCLEOTIDE SEQUENCE [LARGE SCALE GENOMIC DNA]</scope>
    <source>
        <strain evidence="2 3">IMMIB AFH-6</strain>
    </source>
</reference>
<evidence type="ECO:0000259" key="1">
    <source>
        <dbReference type="PROSITE" id="PS51186"/>
    </source>
</evidence>
<dbReference type="Pfam" id="PF00583">
    <property type="entry name" value="Acetyltransf_1"/>
    <property type="match status" value="1"/>
</dbReference>
<sequence>MPGVEGITMRKAAPADAPFIGRLYEDGLAGGHYRSLGMPAAQAIEAMIRQPRFSVASGADILGVFAQFVLIEQDGRPVGFLAQRVDGTLDPGVVELWFFSIVEEARKQGIARHVLHTMCEDMRRDPRNRGLFARCFTPSTAMVHLLKKAGFRKVRSTRDRTDWQLRWRP</sequence>
<evidence type="ECO:0000313" key="2">
    <source>
        <dbReference type="EMBL" id="MBP2292986.1"/>
    </source>
</evidence>
<dbReference type="CDD" id="cd04301">
    <property type="entry name" value="NAT_SF"/>
    <property type="match status" value="1"/>
</dbReference>
<keyword evidence="3" id="KW-1185">Reference proteome</keyword>
<comment type="caution">
    <text evidence="2">The sequence shown here is derived from an EMBL/GenBank/DDBJ whole genome shotgun (WGS) entry which is preliminary data.</text>
</comment>
<evidence type="ECO:0000313" key="3">
    <source>
        <dbReference type="Proteomes" id="UP000781958"/>
    </source>
</evidence>
<dbReference type="InterPro" id="IPR016181">
    <property type="entry name" value="Acyl_CoA_acyltransferase"/>
</dbReference>
<dbReference type="Proteomes" id="UP000781958">
    <property type="component" value="Unassembled WGS sequence"/>
</dbReference>
<accession>A0ABS4SKA1</accession>
<dbReference type="PROSITE" id="PS51186">
    <property type="entry name" value="GNAT"/>
    <property type="match status" value="1"/>
</dbReference>
<proteinExistence type="predicted"/>
<dbReference type="Gene3D" id="3.40.630.30">
    <property type="match status" value="1"/>
</dbReference>